<reference evidence="2 3" key="1">
    <citation type="submission" date="2019-02" db="EMBL/GenBank/DDBJ databases">
        <title>Complete Genome Sequence and Methylome Analysis of free living Spirochaetas.</title>
        <authorList>
            <person name="Fomenkov A."/>
            <person name="Dubinina G."/>
            <person name="Leshcheva N."/>
            <person name="Mikheeva N."/>
            <person name="Grabovich M."/>
            <person name="Vincze T."/>
            <person name="Roberts R.J."/>
        </authorList>
    </citation>
    <scope>NUCLEOTIDE SEQUENCE [LARGE SCALE GENOMIC DNA]</scope>
    <source>
        <strain evidence="2 3">K2</strain>
    </source>
</reference>
<dbReference type="OrthoDB" id="371181at2"/>
<dbReference type="RefSeq" id="WP_149484744.1">
    <property type="nucleotide sequence ID" value="NZ_CP036150.1"/>
</dbReference>
<dbReference type="Gene3D" id="1.20.120.490">
    <property type="entry name" value="Hypothetical protein TM1646-like domain"/>
    <property type="match status" value="1"/>
</dbReference>
<dbReference type="InterPro" id="IPR005585">
    <property type="entry name" value="DUF327"/>
</dbReference>
<proteinExistence type="predicted"/>
<evidence type="ECO:0000256" key="1">
    <source>
        <dbReference type="SAM" id="MobiDB-lite"/>
    </source>
</evidence>
<keyword evidence="3" id="KW-1185">Reference proteome</keyword>
<dbReference type="KEGG" id="ock:EXM22_01140"/>
<protein>
    <submittedName>
        <fullName evidence="2">DUF327 family protein</fullName>
    </submittedName>
</protein>
<dbReference type="Proteomes" id="UP000324209">
    <property type="component" value="Chromosome"/>
</dbReference>
<dbReference type="InterPro" id="IPR024042">
    <property type="entry name" value="TM1646-like_dom_sf"/>
</dbReference>
<accession>A0A5C1QGJ3</accession>
<gene>
    <name evidence="2" type="ORF">EXM22_01140</name>
</gene>
<dbReference type="Pfam" id="PF03885">
    <property type="entry name" value="DUF327"/>
    <property type="match status" value="1"/>
</dbReference>
<name>A0A5C1QGJ3_9SPIO</name>
<dbReference type="SUPFAM" id="SSF158397">
    <property type="entry name" value="TM1646-like"/>
    <property type="match status" value="1"/>
</dbReference>
<organism evidence="2 3">
    <name type="scientific">Oceanispirochaeta crateris</name>
    <dbReference type="NCBI Taxonomy" id="2518645"/>
    <lineage>
        <taxon>Bacteria</taxon>
        <taxon>Pseudomonadati</taxon>
        <taxon>Spirochaetota</taxon>
        <taxon>Spirochaetia</taxon>
        <taxon>Spirochaetales</taxon>
        <taxon>Spirochaetaceae</taxon>
        <taxon>Oceanispirochaeta</taxon>
    </lineage>
</organism>
<evidence type="ECO:0000313" key="3">
    <source>
        <dbReference type="Proteomes" id="UP000324209"/>
    </source>
</evidence>
<evidence type="ECO:0000313" key="2">
    <source>
        <dbReference type="EMBL" id="QEN06661.1"/>
    </source>
</evidence>
<feature type="region of interest" description="Disordered" evidence="1">
    <location>
        <begin position="1"/>
        <end position="30"/>
    </location>
</feature>
<sequence length="166" mass="18582">MDKLGILGGSMAPLSGKAPNKKKITGKKSSPVRFKGSLREVEESRDLLPGSLSEGLTGLERAEDLLDDVYQLGEELKQDGTLGTLHKYRNAVKKFYKYVVTRSLEASQMEGRLNPKTMSRKQYTLISVVDEKLEKLGAAVLRNQKEQLDILKKIEEIYGILVDLTR</sequence>
<dbReference type="EMBL" id="CP036150">
    <property type="protein sequence ID" value="QEN06661.1"/>
    <property type="molecule type" value="Genomic_DNA"/>
</dbReference>
<dbReference type="AlphaFoldDB" id="A0A5C1QGJ3"/>